<dbReference type="InterPro" id="IPR053951">
    <property type="entry name" value="K_trans_N"/>
</dbReference>
<protein>
    <recommendedName>
        <fullName evidence="11">Probable potassium transport system protein Kup</fullName>
    </recommendedName>
</protein>
<dbReference type="AlphaFoldDB" id="A0A932M0X1"/>
<keyword evidence="5 11" id="KW-0812">Transmembrane</keyword>
<evidence type="ECO:0000256" key="2">
    <source>
        <dbReference type="ARBA" id="ARBA00022448"/>
    </source>
</evidence>
<feature type="transmembrane region" description="Helical" evidence="11">
    <location>
        <begin position="20"/>
        <end position="39"/>
    </location>
</feature>
<evidence type="ECO:0000259" key="13">
    <source>
        <dbReference type="Pfam" id="PF22776"/>
    </source>
</evidence>
<evidence type="ECO:0000256" key="8">
    <source>
        <dbReference type="ARBA" id="ARBA00022989"/>
    </source>
</evidence>
<feature type="transmembrane region" description="Helical" evidence="11">
    <location>
        <begin position="365"/>
        <end position="388"/>
    </location>
</feature>
<dbReference type="PANTHER" id="PTHR30540">
    <property type="entry name" value="OSMOTIC STRESS POTASSIUM TRANSPORTER"/>
    <property type="match status" value="1"/>
</dbReference>
<accession>A0A932M0X1</accession>
<feature type="transmembrane region" description="Helical" evidence="11">
    <location>
        <begin position="395"/>
        <end position="415"/>
    </location>
</feature>
<evidence type="ECO:0000256" key="10">
    <source>
        <dbReference type="ARBA" id="ARBA00023136"/>
    </source>
</evidence>
<evidence type="ECO:0000256" key="11">
    <source>
        <dbReference type="HAMAP-Rule" id="MF_01522"/>
    </source>
</evidence>
<evidence type="ECO:0000256" key="1">
    <source>
        <dbReference type="ARBA" id="ARBA00004141"/>
    </source>
</evidence>
<feature type="transmembrane region" description="Helical" evidence="11">
    <location>
        <begin position="421"/>
        <end position="441"/>
    </location>
</feature>
<keyword evidence="7 11" id="KW-0630">Potassium</keyword>
<evidence type="ECO:0000259" key="12">
    <source>
        <dbReference type="Pfam" id="PF02705"/>
    </source>
</evidence>
<dbReference type="InterPro" id="IPR003855">
    <property type="entry name" value="K+_transporter"/>
</dbReference>
<keyword evidence="6 11" id="KW-0769">Symport</keyword>
<feature type="transmembrane region" description="Helical" evidence="11">
    <location>
        <begin position="45"/>
        <end position="68"/>
    </location>
</feature>
<evidence type="ECO:0000256" key="4">
    <source>
        <dbReference type="ARBA" id="ARBA00022538"/>
    </source>
</evidence>
<comment type="subcellular location">
    <subcellularLocation>
        <location evidence="11">Cell membrane</location>
        <topology evidence="11">Multi-pass membrane protein</topology>
    </subcellularLocation>
    <subcellularLocation>
        <location evidence="1">Membrane</location>
        <topology evidence="1">Multi-pass membrane protein</topology>
    </subcellularLocation>
</comment>
<dbReference type="Pfam" id="PF22776">
    <property type="entry name" value="K_trans_C"/>
    <property type="match status" value="1"/>
</dbReference>
<evidence type="ECO:0000256" key="7">
    <source>
        <dbReference type="ARBA" id="ARBA00022958"/>
    </source>
</evidence>
<feature type="domain" description="K+ potassium transporter C-terminal" evidence="13">
    <location>
        <begin position="473"/>
        <end position="606"/>
    </location>
</feature>
<evidence type="ECO:0000313" key="14">
    <source>
        <dbReference type="EMBL" id="MBI3014306.1"/>
    </source>
</evidence>
<comment type="caution">
    <text evidence="14">The sequence shown here is derived from an EMBL/GenBank/DDBJ whole genome shotgun (WGS) entry which is preliminary data.</text>
</comment>
<dbReference type="GO" id="GO:0015293">
    <property type="term" value="F:symporter activity"/>
    <property type="evidence" value="ECO:0007669"/>
    <property type="project" value="UniProtKB-UniRule"/>
</dbReference>
<evidence type="ECO:0000256" key="6">
    <source>
        <dbReference type="ARBA" id="ARBA00022847"/>
    </source>
</evidence>
<feature type="transmembrane region" description="Helical" evidence="11">
    <location>
        <begin position="170"/>
        <end position="191"/>
    </location>
</feature>
<evidence type="ECO:0000256" key="5">
    <source>
        <dbReference type="ARBA" id="ARBA00022692"/>
    </source>
</evidence>
<dbReference type="HAMAP" id="MF_01522">
    <property type="entry name" value="Kup"/>
    <property type="match status" value="1"/>
</dbReference>
<keyword evidence="3 11" id="KW-1003">Cell membrane</keyword>
<dbReference type="Proteomes" id="UP000741360">
    <property type="component" value="Unassembled WGS sequence"/>
</dbReference>
<comment type="similarity">
    <text evidence="11">Belongs to the HAK/KUP transporter (TC 2.A.72) family.</text>
</comment>
<keyword evidence="8 11" id="KW-1133">Transmembrane helix</keyword>
<organism evidence="14 15">
    <name type="scientific">Tectimicrobiota bacterium</name>
    <dbReference type="NCBI Taxonomy" id="2528274"/>
    <lineage>
        <taxon>Bacteria</taxon>
        <taxon>Pseudomonadati</taxon>
        <taxon>Nitrospinota/Tectimicrobiota group</taxon>
        <taxon>Candidatus Tectimicrobiota</taxon>
    </lineage>
</organism>
<dbReference type="GO" id="GO:0015079">
    <property type="term" value="F:potassium ion transmembrane transporter activity"/>
    <property type="evidence" value="ECO:0007669"/>
    <property type="project" value="UniProtKB-UniRule"/>
</dbReference>
<keyword evidence="10 11" id="KW-0472">Membrane</keyword>
<feature type="transmembrane region" description="Helical" evidence="11">
    <location>
        <begin position="99"/>
        <end position="127"/>
    </location>
</feature>
<dbReference type="GO" id="GO:0005886">
    <property type="term" value="C:plasma membrane"/>
    <property type="evidence" value="ECO:0007669"/>
    <property type="project" value="UniProtKB-SubCell"/>
</dbReference>
<dbReference type="PANTHER" id="PTHR30540:SF83">
    <property type="entry name" value="K+ POTASSIUM TRANSPORTER"/>
    <property type="match status" value="1"/>
</dbReference>
<reference evidence="14" key="1">
    <citation type="submission" date="2020-07" db="EMBL/GenBank/DDBJ databases">
        <title>Huge and variable diversity of episymbiotic CPR bacteria and DPANN archaea in groundwater ecosystems.</title>
        <authorList>
            <person name="He C.Y."/>
            <person name="Keren R."/>
            <person name="Whittaker M."/>
            <person name="Farag I.F."/>
            <person name="Doudna J."/>
            <person name="Cate J.H.D."/>
            <person name="Banfield J.F."/>
        </authorList>
    </citation>
    <scope>NUCLEOTIDE SEQUENCE</scope>
    <source>
        <strain evidence="14">NC_groundwater_717_Ag_S-0.2um_59_8</strain>
    </source>
</reference>
<comment type="function">
    <text evidence="11">Transport of potassium into the cell. Likely operates as a K(+):H(+) symporter.</text>
</comment>
<keyword evidence="4 11" id="KW-0633">Potassium transport</keyword>
<feature type="transmembrane region" description="Helical" evidence="11">
    <location>
        <begin position="139"/>
        <end position="158"/>
    </location>
</feature>
<gene>
    <name evidence="11" type="primary">kup</name>
    <name evidence="14" type="ORF">HYY65_04385</name>
</gene>
<dbReference type="InterPro" id="IPR053952">
    <property type="entry name" value="K_trans_C"/>
</dbReference>
<dbReference type="EMBL" id="JACPSX010000081">
    <property type="protein sequence ID" value="MBI3014306.1"/>
    <property type="molecule type" value="Genomic_DNA"/>
</dbReference>
<dbReference type="Pfam" id="PF02705">
    <property type="entry name" value="K_trans"/>
    <property type="match status" value="1"/>
</dbReference>
<evidence type="ECO:0000256" key="9">
    <source>
        <dbReference type="ARBA" id="ARBA00023065"/>
    </source>
</evidence>
<name>A0A932M0X1_UNCTE</name>
<feature type="transmembrane region" description="Helical" evidence="11">
    <location>
        <begin position="339"/>
        <end position="359"/>
    </location>
</feature>
<evidence type="ECO:0000313" key="15">
    <source>
        <dbReference type="Proteomes" id="UP000741360"/>
    </source>
</evidence>
<keyword evidence="9 11" id="KW-0406">Ion transport</keyword>
<sequence length="606" mass="67235">MANKNADSFWGGVIKSMGLVFGDIGTSPIYTLTVIFALIRPTRDNVFGILSLVVWTLVILVTVEYAWLAMSLGRKGEGGTIVLKEILVRLLKSGRQAALVSFLSFVGVSLLLGDGVLTPAISILSAVEGMRLIPGLENFQQGTLILIAALIAISLFIFQFEGTDKVASAFGPIMAFWFGVLAVSGIVSIVTEPGVLQAVSPHYAVKFFKDNGLAGFLILSEVILCATGGEALYADMGHLGRRPIIRGWYFVFAALVINYLGQGAFALTHPDTRDILFGMVQWQAPFLYIPFLVLTILATIIASQAMISGVYSIVYQGITTRIMPLLKFEYTSSHLKSQIYIGSANWLLMVLVIFIMLIFRESKNLAAAYGLAVTGTMTITGILMTMIFAHTVRKWKVPIVVAVTIVDLLFLISNLNKIPHGGYWSIILASIPFVTILIWTNGQRVLYRRLRPLDLETFLVSYEMIYAKGKNIPGTALFFTRDWNYPPPYLVHCIIRSNIIYERNVFISILRTDEPFGLRTQLRTGIGSGLDGFEIRAGYMEVIDIESLLRENGIQEKVIFYGSEDIATRNPVWRVFSLVKKLTPNFVQFYKLPASKLQGVVTRLEM</sequence>
<proteinExistence type="inferred from homology"/>
<keyword evidence="2 11" id="KW-0813">Transport</keyword>
<feature type="transmembrane region" description="Helical" evidence="11">
    <location>
        <begin position="246"/>
        <end position="267"/>
    </location>
</feature>
<dbReference type="InterPro" id="IPR023051">
    <property type="entry name" value="Kup"/>
</dbReference>
<feature type="transmembrane region" description="Helical" evidence="11">
    <location>
        <begin position="287"/>
        <end position="318"/>
    </location>
</feature>
<feature type="transmembrane region" description="Helical" evidence="11">
    <location>
        <begin position="211"/>
        <end position="234"/>
    </location>
</feature>
<feature type="domain" description="K+ potassium transporter integral membrane" evidence="12">
    <location>
        <begin position="13"/>
        <end position="452"/>
    </location>
</feature>
<evidence type="ECO:0000256" key="3">
    <source>
        <dbReference type="ARBA" id="ARBA00022475"/>
    </source>
</evidence>
<comment type="catalytic activity">
    <reaction evidence="11">
        <text>K(+)(in) + H(+)(in) = K(+)(out) + H(+)(out)</text>
        <dbReference type="Rhea" id="RHEA:28490"/>
        <dbReference type="ChEBI" id="CHEBI:15378"/>
        <dbReference type="ChEBI" id="CHEBI:29103"/>
    </reaction>
</comment>